<name>A0ABP6S2B8_9PSEU</name>
<dbReference type="NCBIfam" id="NF001299">
    <property type="entry name" value="PRK00241.1"/>
    <property type="match status" value="1"/>
</dbReference>
<organism evidence="11 12">
    <name type="scientific">Saccharopolyspora gregorii</name>
    <dbReference type="NCBI Taxonomy" id="33914"/>
    <lineage>
        <taxon>Bacteria</taxon>
        <taxon>Bacillati</taxon>
        <taxon>Actinomycetota</taxon>
        <taxon>Actinomycetes</taxon>
        <taxon>Pseudonocardiales</taxon>
        <taxon>Pseudonocardiaceae</taxon>
        <taxon>Saccharopolyspora</taxon>
    </lineage>
</organism>
<protein>
    <recommendedName>
        <fullName evidence="4">NAD(+) diphosphatase</fullName>
        <ecNumber evidence="4">3.6.1.22</ecNumber>
    </recommendedName>
</protein>
<dbReference type="Gene3D" id="3.90.79.10">
    <property type="entry name" value="Nucleoside Triphosphate Pyrophosphohydrolase"/>
    <property type="match status" value="1"/>
</dbReference>
<keyword evidence="12" id="KW-1185">Reference proteome</keyword>
<dbReference type="InterPro" id="IPR015797">
    <property type="entry name" value="NUDIX_hydrolase-like_dom_sf"/>
</dbReference>
<dbReference type="RefSeq" id="WP_258342880.1">
    <property type="nucleotide sequence ID" value="NZ_BAAAYK010000038.1"/>
</dbReference>
<proteinExistence type="inferred from homology"/>
<evidence type="ECO:0000256" key="7">
    <source>
        <dbReference type="ARBA" id="ARBA00022842"/>
    </source>
</evidence>
<dbReference type="PANTHER" id="PTHR42904:SF6">
    <property type="entry name" value="NAD-CAPPED RNA HYDROLASE NUDT12"/>
    <property type="match status" value="1"/>
</dbReference>
<dbReference type="PANTHER" id="PTHR42904">
    <property type="entry name" value="NUDIX HYDROLASE, NUDC SUBFAMILY"/>
    <property type="match status" value="1"/>
</dbReference>
<evidence type="ECO:0000256" key="3">
    <source>
        <dbReference type="ARBA" id="ARBA00009595"/>
    </source>
</evidence>
<comment type="cofactor">
    <cofactor evidence="1">
        <name>Mg(2+)</name>
        <dbReference type="ChEBI" id="CHEBI:18420"/>
    </cofactor>
</comment>
<evidence type="ECO:0000259" key="10">
    <source>
        <dbReference type="PROSITE" id="PS51462"/>
    </source>
</evidence>
<dbReference type="InterPro" id="IPR020084">
    <property type="entry name" value="NUDIX_hydrolase_CS"/>
</dbReference>
<keyword evidence="7" id="KW-0460">Magnesium</keyword>
<dbReference type="Gene3D" id="3.90.79.20">
    <property type="match status" value="1"/>
</dbReference>
<dbReference type="CDD" id="cd03429">
    <property type="entry name" value="NUDIX_NADH_pyrophosphatase_Nudt13"/>
    <property type="match status" value="1"/>
</dbReference>
<feature type="domain" description="Nudix hydrolase" evidence="10">
    <location>
        <begin position="167"/>
        <end position="292"/>
    </location>
</feature>
<comment type="catalytic activity">
    <reaction evidence="9">
        <text>a 5'-end NAD(+)-phospho-ribonucleoside in mRNA + H2O = a 5'-end phospho-adenosine-phospho-ribonucleoside in mRNA + beta-nicotinamide D-ribonucleotide + 2 H(+)</text>
        <dbReference type="Rhea" id="RHEA:60876"/>
        <dbReference type="Rhea" id="RHEA-COMP:15698"/>
        <dbReference type="Rhea" id="RHEA-COMP:15719"/>
        <dbReference type="ChEBI" id="CHEBI:14649"/>
        <dbReference type="ChEBI" id="CHEBI:15377"/>
        <dbReference type="ChEBI" id="CHEBI:15378"/>
        <dbReference type="ChEBI" id="CHEBI:144029"/>
        <dbReference type="ChEBI" id="CHEBI:144051"/>
    </reaction>
    <physiologicalReaction direction="left-to-right" evidence="9">
        <dbReference type="Rhea" id="RHEA:60877"/>
    </physiologicalReaction>
</comment>
<evidence type="ECO:0000256" key="1">
    <source>
        <dbReference type="ARBA" id="ARBA00001946"/>
    </source>
</evidence>
<dbReference type="Proteomes" id="UP001500483">
    <property type="component" value="Unassembled WGS sequence"/>
</dbReference>
<evidence type="ECO:0000256" key="6">
    <source>
        <dbReference type="ARBA" id="ARBA00022801"/>
    </source>
</evidence>
<dbReference type="PROSITE" id="PS51462">
    <property type="entry name" value="NUDIX"/>
    <property type="match status" value="1"/>
</dbReference>
<accession>A0ABP6S2B8</accession>
<gene>
    <name evidence="11" type="primary">nudC</name>
    <name evidence="11" type="ORF">GCM10020366_68440</name>
</gene>
<dbReference type="EMBL" id="BAAAYK010000038">
    <property type="protein sequence ID" value="GAA3366068.1"/>
    <property type="molecule type" value="Genomic_DNA"/>
</dbReference>
<dbReference type="InterPro" id="IPR050241">
    <property type="entry name" value="NAD-cap_RNA_hydrolase_NudC"/>
</dbReference>
<dbReference type="SUPFAM" id="SSF55811">
    <property type="entry name" value="Nudix"/>
    <property type="match status" value="1"/>
</dbReference>
<reference evidence="12" key="1">
    <citation type="journal article" date="2019" name="Int. J. Syst. Evol. Microbiol.">
        <title>The Global Catalogue of Microorganisms (GCM) 10K type strain sequencing project: providing services to taxonomists for standard genome sequencing and annotation.</title>
        <authorList>
            <consortium name="The Broad Institute Genomics Platform"/>
            <consortium name="The Broad Institute Genome Sequencing Center for Infectious Disease"/>
            <person name="Wu L."/>
            <person name="Ma J."/>
        </authorList>
    </citation>
    <scope>NUCLEOTIDE SEQUENCE [LARGE SCALE GENOMIC DNA]</scope>
    <source>
        <strain evidence="12">JCM 9687</strain>
    </source>
</reference>
<dbReference type="InterPro" id="IPR049734">
    <property type="entry name" value="NudC-like_C"/>
</dbReference>
<dbReference type="Pfam" id="PF09297">
    <property type="entry name" value="Zn_ribbon_NUD"/>
    <property type="match status" value="1"/>
</dbReference>
<sequence length="309" mass="33641">MTEACAAAVSDGPGFRLDSAPLLSRSTVDRTELLRDGPAAEQWTAGRVLLVDGKGRAQIAPDGRLVYEDAAVFGEQPTPRAVLLGAQDGTTYWALRTERDGAQEGWQDLRVAGAQLDDTDAGLLTTAVGLLNWHDHSRYCAVCGAATNRVKVGWARRCSGCDREEYPRTDPAVICLVHDGADQVLLARQPVWPPERFSVLAGFVEVGESLEACVRREVQEEVGVLATEVRYLGSQPWPFPRSLMLGFAAIADPTEPLRPADGEIEEARWVSRADVQAAMRTEDGIIPGLRLPPSVSIAHRMLKGWAFWA</sequence>
<dbReference type="EC" id="3.6.1.22" evidence="4"/>
<evidence type="ECO:0000256" key="9">
    <source>
        <dbReference type="ARBA" id="ARBA00023679"/>
    </source>
</evidence>
<evidence type="ECO:0000313" key="11">
    <source>
        <dbReference type="EMBL" id="GAA3366068.1"/>
    </source>
</evidence>
<dbReference type="InterPro" id="IPR000086">
    <property type="entry name" value="NUDIX_hydrolase_dom"/>
</dbReference>
<dbReference type="InterPro" id="IPR015376">
    <property type="entry name" value="Znr_NADH_PPase"/>
</dbReference>
<dbReference type="InterPro" id="IPR015375">
    <property type="entry name" value="NADH_PPase-like_N"/>
</dbReference>
<evidence type="ECO:0000313" key="12">
    <source>
        <dbReference type="Proteomes" id="UP001500483"/>
    </source>
</evidence>
<evidence type="ECO:0000256" key="4">
    <source>
        <dbReference type="ARBA" id="ARBA00012381"/>
    </source>
</evidence>
<comment type="cofactor">
    <cofactor evidence="2">
        <name>Zn(2+)</name>
        <dbReference type="ChEBI" id="CHEBI:29105"/>
    </cofactor>
</comment>
<comment type="similarity">
    <text evidence="3">Belongs to the Nudix hydrolase family. NudC subfamily.</text>
</comment>
<dbReference type="Pfam" id="PF09296">
    <property type="entry name" value="NUDIX-like"/>
    <property type="match status" value="1"/>
</dbReference>
<evidence type="ECO:0000256" key="2">
    <source>
        <dbReference type="ARBA" id="ARBA00001947"/>
    </source>
</evidence>
<evidence type="ECO:0000256" key="5">
    <source>
        <dbReference type="ARBA" id="ARBA00022723"/>
    </source>
</evidence>
<keyword evidence="5" id="KW-0479">Metal-binding</keyword>
<dbReference type="Pfam" id="PF00293">
    <property type="entry name" value="NUDIX"/>
    <property type="match status" value="1"/>
</dbReference>
<keyword evidence="6" id="KW-0378">Hydrolase</keyword>
<evidence type="ECO:0000256" key="8">
    <source>
        <dbReference type="ARBA" id="ARBA00023027"/>
    </source>
</evidence>
<dbReference type="PROSITE" id="PS00893">
    <property type="entry name" value="NUDIX_BOX"/>
    <property type="match status" value="1"/>
</dbReference>
<keyword evidence="8" id="KW-0520">NAD</keyword>
<comment type="caution">
    <text evidence="11">The sequence shown here is derived from an EMBL/GenBank/DDBJ whole genome shotgun (WGS) entry which is preliminary data.</text>
</comment>